<reference evidence="3 4" key="1">
    <citation type="journal article" date="2021" name="Genome Biol.">
        <title>AFLAP: assembly-free linkage analysis pipeline using k-mers from genome sequencing data.</title>
        <authorList>
            <person name="Fletcher K."/>
            <person name="Zhang L."/>
            <person name="Gil J."/>
            <person name="Han R."/>
            <person name="Cavanaugh K."/>
            <person name="Michelmore R."/>
        </authorList>
    </citation>
    <scope>NUCLEOTIDE SEQUENCE [LARGE SCALE GENOMIC DNA]</scope>
    <source>
        <strain evidence="3 4">SF5</strain>
    </source>
</reference>
<evidence type="ECO:0000313" key="3">
    <source>
        <dbReference type="EMBL" id="TDH72094.1"/>
    </source>
</evidence>
<dbReference type="PANTHER" id="PTHR43092">
    <property type="entry name" value="L-CYSTEINE DESULFHYDRASE"/>
    <property type="match status" value="1"/>
</dbReference>
<keyword evidence="1" id="KW-0663">Pyridoxal phosphate</keyword>
<dbReference type="Gene3D" id="3.90.1150.10">
    <property type="entry name" value="Aspartate Aminotransferase, domain 1"/>
    <property type="match status" value="1"/>
</dbReference>
<dbReference type="Proteomes" id="UP000294530">
    <property type="component" value="Unassembled WGS sequence"/>
</dbReference>
<dbReference type="OrthoDB" id="5978656at2759"/>
<dbReference type="EMBL" id="SHOA02000012">
    <property type="protein sequence ID" value="TDH72094.1"/>
    <property type="molecule type" value="Genomic_DNA"/>
</dbReference>
<dbReference type="Pfam" id="PF00266">
    <property type="entry name" value="Aminotran_5"/>
    <property type="match status" value="1"/>
</dbReference>
<dbReference type="InterPro" id="IPR015424">
    <property type="entry name" value="PyrdxlP-dep_Trfase"/>
</dbReference>
<feature type="domain" description="Aminotransferase class V" evidence="2">
    <location>
        <begin position="72"/>
        <end position="417"/>
    </location>
</feature>
<dbReference type="InterPro" id="IPR015422">
    <property type="entry name" value="PyrdxlP-dep_Trfase_small"/>
</dbReference>
<dbReference type="SUPFAM" id="SSF53383">
    <property type="entry name" value="PLP-dependent transferases"/>
    <property type="match status" value="1"/>
</dbReference>
<sequence length="425" mass="47778">MAPRLQFETNKTPNAINRSHFALDLHTWTFLNHGAFGASTHEAIKAVEYWHSQANKQPLKLHDRDLFPLLMQSIEALATFLEVSNPKELVLLPNATSGLHAVLASILQSRLAKAKTVVLFSTRYDAVRAILQSLQDTHEPHVHVHEEELSLSDSYDDNKVLDKLEKAFKAVEASGRSVTLVVVDHITSTTAVLMPLRAIIERCHSRGQGVPVLVDGAHGPLNIPLDLDALNADYYVGNCHKWLCAPRGAAFLHVKRVDGPRILPRVVSYGYKDGMQRAFLCTGMQDYSAWLTLPHCLAYWRRQGVDATRAYMHTLAHEGARVLSCRWHLSTHVQALKVPRVKRHAMRLVQLPTMQTLCGGVVVDEKAPNATLSDAQRVQDALYSRHRIEVPIKCVERRLYVRISAHVYNNLEDFERLAVAMIESD</sequence>
<dbReference type="Gene3D" id="3.40.640.10">
    <property type="entry name" value="Type I PLP-dependent aspartate aminotransferase-like (Major domain)"/>
    <property type="match status" value="1"/>
</dbReference>
<dbReference type="PANTHER" id="PTHR43092:SF2">
    <property type="entry name" value="HERCYNYLCYSTEINE SULFOXIDE LYASE"/>
    <property type="match status" value="1"/>
</dbReference>
<evidence type="ECO:0000256" key="1">
    <source>
        <dbReference type="ARBA" id="ARBA00022898"/>
    </source>
</evidence>
<organism evidence="3 4">
    <name type="scientific">Bremia lactucae</name>
    <name type="common">Lettuce downy mildew</name>
    <dbReference type="NCBI Taxonomy" id="4779"/>
    <lineage>
        <taxon>Eukaryota</taxon>
        <taxon>Sar</taxon>
        <taxon>Stramenopiles</taxon>
        <taxon>Oomycota</taxon>
        <taxon>Peronosporomycetes</taxon>
        <taxon>Peronosporales</taxon>
        <taxon>Peronosporaceae</taxon>
        <taxon>Bremia</taxon>
    </lineage>
</organism>
<accession>A0A976IHX4</accession>
<name>A0A976IHX4_BRELC</name>
<evidence type="ECO:0000313" key="4">
    <source>
        <dbReference type="Proteomes" id="UP000294530"/>
    </source>
</evidence>
<comment type="caution">
    <text evidence="3">The sequence shown here is derived from an EMBL/GenBank/DDBJ whole genome shotgun (WGS) entry which is preliminary data.</text>
</comment>
<proteinExistence type="predicted"/>
<dbReference type="AlphaFoldDB" id="A0A976IHX4"/>
<dbReference type="InterPro" id="IPR015421">
    <property type="entry name" value="PyrdxlP-dep_Trfase_major"/>
</dbReference>
<gene>
    <name evidence="3" type="ORF">CCR75_001258</name>
</gene>
<dbReference type="RefSeq" id="XP_067821593.1">
    <property type="nucleotide sequence ID" value="XM_067959362.1"/>
</dbReference>
<dbReference type="InterPro" id="IPR000192">
    <property type="entry name" value="Aminotrans_V_dom"/>
</dbReference>
<protein>
    <recommendedName>
        <fullName evidence="2">Aminotransferase class V domain-containing protein</fullName>
    </recommendedName>
</protein>
<dbReference type="GeneID" id="94345033"/>
<evidence type="ECO:0000259" key="2">
    <source>
        <dbReference type="Pfam" id="PF00266"/>
    </source>
</evidence>
<keyword evidence="4" id="KW-1185">Reference proteome</keyword>
<dbReference type="KEGG" id="blac:94345033"/>